<dbReference type="EMBL" id="DABBJX010000016">
    <property type="protein sequence ID" value="HAH4525379.1"/>
    <property type="molecule type" value="Genomic_DNA"/>
</dbReference>
<reference evidence="9 23" key="9">
    <citation type="submission" date="2020-02" db="EMBL/GenBank/DDBJ databases">
        <title>WGS of Carbapenem-Resistant Enterobacteriaceae.</title>
        <authorList>
            <person name="Tokajian S."/>
            <person name="El Chaar M."/>
            <person name="El Khoury M."/>
        </authorList>
    </citation>
    <scope>NUCLEOTIDE SEQUENCE [LARGE SCALE GENOMIC DNA]</scope>
    <source>
        <strain evidence="9 23">ECM_75</strain>
    </source>
</reference>
<dbReference type="Proteomes" id="UP000843571">
    <property type="component" value="Unassembled WGS sequence"/>
</dbReference>
<evidence type="ECO:0000313" key="20">
    <source>
        <dbReference type="Proteomes" id="UP000271008"/>
    </source>
</evidence>
<evidence type="ECO:0000313" key="16">
    <source>
        <dbReference type="EMBL" id="WLM97987.1"/>
    </source>
</evidence>
<dbReference type="Proteomes" id="UP000514715">
    <property type="component" value="Chromosome"/>
</dbReference>
<dbReference type="EMBL" id="AASZRA010000015">
    <property type="protein sequence ID" value="EFI6953507.1"/>
    <property type="molecule type" value="Genomic_DNA"/>
</dbReference>
<dbReference type="Proteomes" id="UP001180189">
    <property type="component" value="Chromosome"/>
</dbReference>
<reference evidence="2" key="10">
    <citation type="submission" date="2020-02" db="EMBL/GenBank/DDBJ databases">
        <authorList>
            <consortium name="GenomeTrakr network: Whole genome sequencing for foodborne pathogen traceback"/>
        </authorList>
    </citation>
    <scope>NUCLEOTIDE SEQUENCE</scope>
    <source>
        <strain evidence="2">CFSAN046653</strain>
    </source>
</reference>
<evidence type="ECO:0000313" key="7">
    <source>
        <dbReference type="EMBL" id="MBA1887559.1"/>
    </source>
</evidence>
<dbReference type="Proteomes" id="UP001285616">
    <property type="component" value="Unassembled WGS sequence"/>
</dbReference>
<dbReference type="RefSeq" id="WP_001000715.1">
    <property type="nucleotide sequence ID" value="NZ_AP017617.1"/>
</dbReference>
<evidence type="ECO:0000313" key="1">
    <source>
        <dbReference type="EMBL" id="EAC1531092.1"/>
    </source>
</evidence>
<evidence type="ECO:0000313" key="3">
    <source>
        <dbReference type="EMBL" id="EMJ5256124.1"/>
    </source>
</evidence>
<evidence type="ECO:0000313" key="23">
    <source>
        <dbReference type="Proteomes" id="UP000472856"/>
    </source>
</evidence>
<gene>
    <name evidence="2" type="ORF">BCB93_003167</name>
    <name evidence="10" type="ORF">C2M16_21800</name>
    <name evidence="1" type="ORF">D9J61_03560</name>
    <name evidence="8" type="ORF">DNX30_12710</name>
    <name evidence="12" type="ORF">EIA08_16200</name>
    <name evidence="13" type="ORF">EPS76_27930</name>
    <name evidence="9" type="ORF">G5603_19930</name>
    <name evidence="4" type="ORF">GRC73_15380</name>
    <name evidence="5" type="ORF">HIE29_001288</name>
    <name evidence="6" type="ORF">HL601_11590</name>
    <name evidence="7" type="ORF">HLX92_15410</name>
    <name evidence="11" type="ORF">HVW04_04270</name>
    <name evidence="15" type="ORF">NCTC7922_01952</name>
    <name evidence="14" type="ORF">NCTC7927_03049</name>
    <name evidence="16" type="ORF">OGM49_11190</name>
    <name evidence="3" type="ORF">R8O40_004440</name>
</gene>
<reference evidence="7 25" key="11">
    <citation type="submission" date="2020-05" db="EMBL/GenBank/DDBJ databases">
        <title>Epidemiological investigations into extended-spectrum beta-lactam resistant Escherichia coli ST457 carried by Australian Silver gulls identified clonal lineages that cause ExPEC disease.</title>
        <authorList>
            <person name="Nesporova K."/>
            <person name="Wyrsch E.R."/>
            <person name="Valcek A."/>
            <person name="Bitar I."/>
            <person name="Chaw K."/>
            <person name="Harris P."/>
            <person name="Hrabak J."/>
            <person name="Djordjevic S.P."/>
            <person name="Dolejska M."/>
        </authorList>
    </citation>
    <scope>NUCLEOTIDE SEQUENCE [LARGE SCALE GENOMIC DNA]</scope>
    <source>
        <strain evidence="7 25">CE1966</strain>
    </source>
</reference>
<evidence type="ECO:0000313" key="5">
    <source>
        <dbReference type="EMBL" id="HAH7767909.1"/>
    </source>
</evidence>
<evidence type="ECO:0000313" key="13">
    <source>
        <dbReference type="EMBL" id="RXC99710.1"/>
    </source>
</evidence>
<dbReference type="EMBL" id="DABGZR010000009">
    <property type="protein sequence ID" value="HAJ0996250.1"/>
    <property type="molecule type" value="Genomic_DNA"/>
</dbReference>
<evidence type="ECO:0000313" key="8">
    <source>
        <dbReference type="EMBL" id="MJL93610.1"/>
    </source>
</evidence>
<evidence type="ECO:0000313" key="22">
    <source>
        <dbReference type="Proteomes" id="UP000382540"/>
    </source>
</evidence>
<evidence type="ECO:0000313" key="6">
    <source>
        <dbReference type="EMBL" id="HAJ0996250.1"/>
    </source>
</evidence>
<dbReference type="Proteomes" id="UP000254174">
    <property type="component" value="Unassembled WGS sequence"/>
</dbReference>
<dbReference type="Proteomes" id="UP000885382">
    <property type="component" value="Unassembled WGS sequence"/>
</dbReference>
<dbReference type="Proteomes" id="UP000382540">
    <property type="component" value="Unassembled WGS sequence"/>
</dbReference>
<dbReference type="EMBL" id="PPHQ01000022">
    <property type="protein sequence ID" value="PNY65681.1"/>
    <property type="molecule type" value="Genomic_DNA"/>
</dbReference>
<accession>A0A061YF54</accession>
<dbReference type="EMBL" id="JAAJRI010000019">
    <property type="protein sequence ID" value="NGE90426.1"/>
    <property type="molecule type" value="Genomic_DNA"/>
</dbReference>
<evidence type="ECO:0000313" key="10">
    <source>
        <dbReference type="EMBL" id="PNY65681.1"/>
    </source>
</evidence>
<dbReference type="EMBL" id="AAAGZE010000004">
    <property type="protein sequence ID" value="EAC1531092.1"/>
    <property type="molecule type" value="Genomic_DNA"/>
</dbReference>
<dbReference type="AlphaFoldDB" id="A0A061YF54"/>
<evidence type="ECO:0000313" key="12">
    <source>
        <dbReference type="EMBL" id="RRD74505.1"/>
    </source>
</evidence>
<reference evidence="10 17" key="2">
    <citation type="submission" date="2018-01" db="EMBL/GenBank/DDBJ databases">
        <title>Draft Genomic Sequencing Of Potential Extraintestinal Pathogenic Escherichia coli B8S18 Isolated From Retail Chicken Skin.</title>
        <authorList>
            <person name="Xu A."/>
            <person name="Tilman S."/>
            <person name="Wisser-Parker K."/>
            <person name="Sheen S."/>
            <person name="Sommers C."/>
        </authorList>
    </citation>
    <scope>NUCLEOTIDE SEQUENCE [LARGE SCALE GENOMIC DNA]</scope>
    <source>
        <strain evidence="10 17">B8S18Com</strain>
    </source>
</reference>
<dbReference type="EMBL" id="JABFNF010000012">
    <property type="protein sequence ID" value="MBA1887559.1"/>
    <property type="molecule type" value="Genomic_DNA"/>
</dbReference>
<dbReference type="EMBL" id="CP057975">
    <property type="protein sequence ID" value="QMP44122.1"/>
    <property type="molecule type" value="Genomic_DNA"/>
</dbReference>
<evidence type="ECO:0000313" key="9">
    <source>
        <dbReference type="EMBL" id="NGE90426.1"/>
    </source>
</evidence>
<evidence type="ECO:0000313" key="18">
    <source>
        <dbReference type="Proteomes" id="UP000254043"/>
    </source>
</evidence>
<dbReference type="Proteomes" id="UP000288730">
    <property type="component" value="Unassembled WGS sequence"/>
</dbReference>
<evidence type="ECO:0000313" key="15">
    <source>
        <dbReference type="EMBL" id="STM15559.1"/>
    </source>
</evidence>
<reference evidence="12 20" key="6">
    <citation type="submission" date="2018-11" db="EMBL/GenBank/DDBJ databases">
        <title>Enterobacteriaceae from Patient.</title>
        <authorList>
            <person name="Shen C."/>
            <person name="Yang Y."/>
            <person name="Tian G."/>
        </authorList>
    </citation>
    <scope>NUCLEOTIDE SEQUENCE [LARGE SCALE GENOMIC DNA]</scope>
    <source>
        <strain evidence="12 20">GBGD28</strain>
    </source>
</reference>
<proteinExistence type="predicted"/>
<evidence type="ECO:0000313" key="11">
    <source>
        <dbReference type="EMBL" id="QMP44122.1"/>
    </source>
</evidence>
<reference evidence="16" key="13">
    <citation type="journal article" date="2023" name="Microorganisms">
        <title>Comparative Genomic Analysis of ST131 Subclade C2 of ESBL-Producing E. coli Isolates from Patients with Recurrent and Sporadic Urinary Tract Infections.</title>
        <authorList>
            <person name="Jaen-Luchoro D."/>
            <person name="Kahnamouei A."/>
            <person name="Yazdanshenas S."/>
            <person name="Lindblom A."/>
            <person name="Samuelsson E."/>
            <person name="Ahren C."/>
            <person name="Karami N."/>
        </authorList>
    </citation>
    <scope>NUCLEOTIDE SEQUENCE</scope>
    <source>
        <strain evidence="16">S7</strain>
    </source>
</reference>
<evidence type="ECO:0000313" key="4">
    <source>
        <dbReference type="EMBL" id="HAH4525379.1"/>
    </source>
</evidence>
<evidence type="ECO:0000313" key="14">
    <source>
        <dbReference type="EMBL" id="STF94220.1"/>
    </source>
</evidence>
<sequence>MNDVQNRRILALLNMLYYALGNRTTCDICHKYFILVLSVMNNLTINYGSQTSPELTGISYEDANDLITELILFIEDVNADNDMEYPAHLNKIQALLNFAVAN</sequence>
<reference evidence="18 19" key="3">
    <citation type="submission" date="2018-06" db="EMBL/GenBank/DDBJ databases">
        <authorList>
            <consortium name="Pathogen Informatics"/>
            <person name="Doyle S."/>
        </authorList>
    </citation>
    <scope>NUCLEOTIDE SEQUENCE [LARGE SCALE GENOMIC DNA]</scope>
    <source>
        <strain evidence="15 19">NCTC7922</strain>
        <strain evidence="14 18">NCTC7927</strain>
    </source>
</reference>
<evidence type="ECO:0000313" key="2">
    <source>
        <dbReference type="EMBL" id="EFI6953507.1"/>
    </source>
</evidence>
<name>A0A061YF54_ECOLX</name>
<dbReference type="EMBL" id="ABONVU020000020">
    <property type="protein sequence ID" value="EMJ5256124.1"/>
    <property type="molecule type" value="Genomic_DNA"/>
</dbReference>
<dbReference type="Proteomes" id="UP000523197">
    <property type="component" value="Unassembled WGS sequence"/>
</dbReference>
<dbReference type="Proteomes" id="UP000236598">
    <property type="component" value="Unassembled WGS sequence"/>
</dbReference>
<evidence type="ECO:0000313" key="25">
    <source>
        <dbReference type="Proteomes" id="UP000523197"/>
    </source>
</evidence>
<evidence type="ECO:0000313" key="17">
    <source>
        <dbReference type="Proteomes" id="UP000236598"/>
    </source>
</evidence>
<dbReference type="Proteomes" id="UP000775646">
    <property type="component" value="Unassembled WGS sequence"/>
</dbReference>
<organism evidence="6">
    <name type="scientific">Escherichia coli</name>
    <dbReference type="NCBI Taxonomy" id="562"/>
    <lineage>
        <taxon>Bacteria</taxon>
        <taxon>Pseudomonadati</taxon>
        <taxon>Pseudomonadota</taxon>
        <taxon>Gammaproteobacteria</taxon>
        <taxon>Enterobacterales</taxon>
        <taxon>Enterobacteriaceae</taxon>
        <taxon>Escherichia</taxon>
    </lineage>
</organism>
<evidence type="ECO:0000313" key="24">
    <source>
        <dbReference type="Proteomes" id="UP000514715"/>
    </source>
</evidence>
<dbReference type="Proteomes" id="UP000472856">
    <property type="component" value="Unassembled WGS sequence"/>
</dbReference>
<evidence type="ECO:0000313" key="21">
    <source>
        <dbReference type="Proteomes" id="UP000288730"/>
    </source>
</evidence>
<reference evidence="6" key="1">
    <citation type="journal article" date="2018" name="Genome Biol.">
        <title>SKESA: strategic k-mer extension for scrupulous assemblies.</title>
        <authorList>
            <person name="Souvorov A."/>
            <person name="Agarwala R."/>
            <person name="Lipman D.J."/>
        </authorList>
    </citation>
    <scope>NUCLEOTIDE SEQUENCE [LARGE SCALE GENOMIC DNA]</scope>
    <source>
        <strain evidence="5">C0382</strain>
        <strain evidence="6">EC00605</strain>
        <strain evidence="4">EC00763</strain>
    </source>
</reference>
<dbReference type="Proteomes" id="UP000254043">
    <property type="component" value="Unassembled WGS sequence"/>
</dbReference>
<reference evidence="3" key="14">
    <citation type="submission" date="2024-02" db="EMBL/GenBank/DDBJ databases">
        <authorList>
            <consortium name="Clinical and Environmental Microbiology Branch: Whole genome sequencing antimicrobial resistance pathogens in the healthcare setting"/>
        </authorList>
    </citation>
    <scope>NUCLEOTIDE SEQUENCE</scope>
    <source>
        <strain evidence="3">1924188</strain>
    </source>
</reference>
<reference evidence="13 21" key="7">
    <citation type="submission" date="2019-01" db="EMBL/GenBank/DDBJ databases">
        <title>Genomic analysis of febrile catheter-associated UTI E. coli isolates.</title>
        <authorList>
            <person name="Potter R."/>
            <person name="Zou Z."/>
            <person name="Henderson J."/>
            <person name="Dantas G."/>
        </authorList>
    </citation>
    <scope>NUCLEOTIDE SEQUENCE [LARGE SCALE GENOMIC DNA]</scope>
    <source>
        <strain evidence="13 21">29_CAASB</strain>
    </source>
</reference>
<reference evidence="8" key="4">
    <citation type="submission" date="2018-06" db="EMBL/GenBank/DDBJ databases">
        <authorList>
            <person name="Ashton P.M."/>
            <person name="Dallman T."/>
            <person name="Nair S."/>
            <person name="De Pinna E."/>
            <person name="Peters T."/>
            <person name="Grant K."/>
        </authorList>
    </citation>
    <scope>NUCLEOTIDE SEQUENCE [LARGE SCALE GENOMIC DNA]</scope>
    <source>
        <strain evidence="8">462023</strain>
    </source>
</reference>
<dbReference type="EMBL" id="UGAK01000003">
    <property type="protein sequence ID" value="STF94220.1"/>
    <property type="molecule type" value="Genomic_DNA"/>
</dbReference>
<reference evidence="6" key="8">
    <citation type="submission" date="2019-09" db="EMBL/GenBank/DDBJ databases">
        <authorList>
            <consortium name="NCBI Pathogen Detection Project"/>
        </authorList>
    </citation>
    <scope>NUCLEOTIDE SEQUENCE</scope>
    <source>
        <strain evidence="5">C0382</strain>
        <strain evidence="6">EC00605</strain>
        <strain evidence="4">EC00763</strain>
    </source>
</reference>
<reference evidence="11 24" key="12">
    <citation type="submission" date="2020-06" db="EMBL/GenBank/DDBJ databases">
        <title>REHAB project genomes.</title>
        <authorList>
            <person name="Shaw L.P."/>
        </authorList>
    </citation>
    <scope>NUCLEOTIDE SEQUENCE [LARGE SCALE GENOMIC DNA]</scope>
    <source>
        <strain evidence="11 24">RHB07-C04</strain>
    </source>
</reference>
<dbReference type="Proteomes" id="UP000271008">
    <property type="component" value="Unassembled WGS sequence"/>
</dbReference>
<dbReference type="EMBL" id="UGFC01000006">
    <property type="protein sequence ID" value="STM15559.1"/>
    <property type="molecule type" value="Genomic_DNA"/>
</dbReference>
<dbReference type="EMBL" id="RTJF01000012">
    <property type="protein sequence ID" value="MJL93610.1"/>
    <property type="molecule type" value="Genomic_DNA"/>
</dbReference>
<dbReference type="EMBL" id="RQTU01000015">
    <property type="protein sequence ID" value="RRD74505.1"/>
    <property type="molecule type" value="Genomic_DNA"/>
</dbReference>
<dbReference type="EMBL" id="DABCJL010000002">
    <property type="protein sequence ID" value="HAH7767909.1"/>
    <property type="molecule type" value="Genomic_DNA"/>
</dbReference>
<dbReference type="EMBL" id="SCJN01000527">
    <property type="protein sequence ID" value="RXC99710.1"/>
    <property type="molecule type" value="Genomic_DNA"/>
</dbReference>
<protein>
    <submittedName>
        <fullName evidence="6">Uncharacterized protein</fullName>
    </submittedName>
</protein>
<dbReference type="EMBL" id="CP107128">
    <property type="protein sequence ID" value="WLM97987.1"/>
    <property type="molecule type" value="Genomic_DNA"/>
</dbReference>
<reference evidence="1 22" key="5">
    <citation type="submission" date="2018-10" db="EMBL/GenBank/DDBJ databases">
        <authorList>
            <consortium name="NARMS: The National Antimicrobial Resistance Monitoring System"/>
        </authorList>
    </citation>
    <scope>NUCLEOTIDE SEQUENCE [LARGE SCALE GENOMIC DNA]</scope>
    <source>
        <strain evidence="1 22">CVM N17EC1330</strain>
    </source>
</reference>
<evidence type="ECO:0000313" key="19">
    <source>
        <dbReference type="Proteomes" id="UP000254174"/>
    </source>
</evidence>